<keyword evidence="13" id="KW-0830">Ubiquinone</keyword>
<dbReference type="InterPro" id="IPR010971">
    <property type="entry name" value="UbiH/COQ6"/>
</dbReference>
<evidence type="ECO:0000256" key="11">
    <source>
        <dbReference type="HAMAP-Rule" id="MF_03193"/>
    </source>
</evidence>
<dbReference type="FunFam" id="3.50.50.60:FF:000245">
    <property type="entry name" value="Ubiquinone biosynthesis monooxygenase COQ6, mitochondrial"/>
    <property type="match status" value="1"/>
</dbReference>
<dbReference type="GO" id="GO:0106364">
    <property type="term" value="F:4-hydroxy-3-all-trans-polyprenylbenzoate oxygenase activity"/>
    <property type="evidence" value="ECO:0007669"/>
    <property type="project" value="UniProtKB-EC"/>
</dbReference>
<name>A0A9P4NCS7_9PLEO</name>
<evidence type="ECO:0000256" key="8">
    <source>
        <dbReference type="ARBA" id="ARBA00023033"/>
    </source>
</evidence>
<dbReference type="FunFam" id="3.50.50.60:FF:000021">
    <property type="entry name" value="Ubiquinone biosynthesis monooxygenase COQ6"/>
    <property type="match status" value="1"/>
</dbReference>
<evidence type="ECO:0000256" key="1">
    <source>
        <dbReference type="ARBA" id="ARBA00001974"/>
    </source>
</evidence>
<protein>
    <recommendedName>
        <fullName evidence="11">Ubiquinone biosynthesis monooxygenase COQ6, mitochondrial</fullName>
        <ecNumber evidence="11">1.14.15.45</ecNumber>
    </recommendedName>
    <alternativeName>
        <fullName evidence="11">2-methoxy-6-polyprenolphenol 4-hydroxylase</fullName>
        <ecNumber evidence="11">1.14.15.46</ecNumber>
    </alternativeName>
</protein>
<evidence type="ECO:0000259" key="12">
    <source>
        <dbReference type="Pfam" id="PF01494"/>
    </source>
</evidence>
<dbReference type="Proteomes" id="UP000800093">
    <property type="component" value="Unassembled WGS sequence"/>
</dbReference>
<dbReference type="PANTHER" id="PTHR43876:SF7">
    <property type="entry name" value="UBIQUINONE BIOSYNTHESIS MONOOXYGENASE COQ6, MITOCHONDRIAL"/>
    <property type="match status" value="1"/>
</dbReference>
<evidence type="ECO:0000313" key="13">
    <source>
        <dbReference type="EMBL" id="KAF2270766.1"/>
    </source>
</evidence>
<dbReference type="EC" id="1.14.15.46" evidence="11"/>
<feature type="domain" description="FAD-binding" evidence="12">
    <location>
        <begin position="31"/>
        <end position="247"/>
    </location>
</feature>
<keyword evidence="7 11" id="KW-0560">Oxidoreductase</keyword>
<evidence type="ECO:0000256" key="2">
    <source>
        <dbReference type="ARBA" id="ARBA00005349"/>
    </source>
</evidence>
<keyword evidence="4 11" id="KW-0831">Ubiquinone biosynthesis</keyword>
<dbReference type="InterPro" id="IPR018168">
    <property type="entry name" value="Ubi_Hdrlase_CS"/>
</dbReference>
<evidence type="ECO:0000256" key="5">
    <source>
        <dbReference type="ARBA" id="ARBA00022792"/>
    </source>
</evidence>
<dbReference type="EMBL" id="ML986579">
    <property type="protein sequence ID" value="KAF2270766.1"/>
    <property type="molecule type" value="Genomic_DNA"/>
</dbReference>
<organism evidence="13 14">
    <name type="scientific">Lojkania enalia</name>
    <dbReference type="NCBI Taxonomy" id="147567"/>
    <lineage>
        <taxon>Eukaryota</taxon>
        <taxon>Fungi</taxon>
        <taxon>Dikarya</taxon>
        <taxon>Ascomycota</taxon>
        <taxon>Pezizomycotina</taxon>
        <taxon>Dothideomycetes</taxon>
        <taxon>Pleosporomycetidae</taxon>
        <taxon>Pleosporales</taxon>
        <taxon>Pleosporales incertae sedis</taxon>
        <taxon>Lojkania</taxon>
    </lineage>
</organism>
<keyword evidence="6 11" id="KW-0274">FAD</keyword>
<dbReference type="Pfam" id="PF01494">
    <property type="entry name" value="FAD_binding_3"/>
    <property type="match status" value="2"/>
</dbReference>
<dbReference type="SUPFAM" id="SSF51905">
    <property type="entry name" value="FAD/NAD(P)-binding domain"/>
    <property type="match status" value="1"/>
</dbReference>
<evidence type="ECO:0000256" key="9">
    <source>
        <dbReference type="ARBA" id="ARBA00023128"/>
    </source>
</evidence>
<evidence type="ECO:0000256" key="3">
    <source>
        <dbReference type="ARBA" id="ARBA00022630"/>
    </source>
</evidence>
<comment type="subcellular location">
    <subcellularLocation>
        <location evidence="11">Mitochondrion inner membrane</location>
        <topology evidence="11">Peripheral membrane protein</topology>
        <orientation evidence="11">Matrix side</orientation>
    </subcellularLocation>
</comment>
<dbReference type="InterPro" id="IPR051205">
    <property type="entry name" value="UbiH/COQ6_monooxygenase"/>
</dbReference>
<evidence type="ECO:0000256" key="4">
    <source>
        <dbReference type="ARBA" id="ARBA00022688"/>
    </source>
</evidence>
<comment type="catalytic activity">
    <reaction evidence="11">
        <text>a 2-methoxy-6-(all-trans-polyprenyl)phenol + 2 reduced [2Fe-2S]-[ferredoxin] + O2 + 2 H(+) = a 2-methoxy-6-(all-trans-polyprenyl)benzene-1,4-diol + 2 oxidized [2Fe-2S]-[ferredoxin] + H2O</text>
        <dbReference type="Rhea" id="RHEA:81183"/>
        <dbReference type="Rhea" id="RHEA-COMP:9551"/>
        <dbReference type="Rhea" id="RHEA-COMP:10000"/>
        <dbReference type="Rhea" id="RHEA-COMP:10001"/>
        <dbReference type="Rhea" id="RHEA-COMP:10858"/>
        <dbReference type="ChEBI" id="CHEBI:15377"/>
        <dbReference type="ChEBI" id="CHEBI:15378"/>
        <dbReference type="ChEBI" id="CHEBI:15379"/>
        <dbReference type="ChEBI" id="CHEBI:33737"/>
        <dbReference type="ChEBI" id="CHEBI:33738"/>
        <dbReference type="ChEBI" id="CHEBI:62731"/>
        <dbReference type="ChEBI" id="CHEBI:84166"/>
        <dbReference type="EC" id="1.14.15.46"/>
    </reaction>
</comment>
<comment type="caution">
    <text evidence="13">The sequence shown here is derived from an EMBL/GenBank/DDBJ whole genome shotgun (WGS) entry which is preliminary data.</text>
</comment>
<dbReference type="NCBIfam" id="TIGR01988">
    <property type="entry name" value="Ubi-OHases"/>
    <property type="match status" value="1"/>
</dbReference>
<dbReference type="PROSITE" id="PS01304">
    <property type="entry name" value="UBIH"/>
    <property type="match status" value="1"/>
</dbReference>
<comment type="cofactor">
    <cofactor evidence="1 11">
        <name>FAD</name>
        <dbReference type="ChEBI" id="CHEBI:57692"/>
    </cofactor>
</comment>
<comment type="function">
    <text evidence="11">FAD-dependent monooxygenase required for two non-consecutive steps during ubiquinone biosynthesis. Required for the C5-ring hydroxylation during ubiquinone biosynthesis by catalyzing the hydroxylation of 4-hydroxy-3-(all-trans-polyprenyl)benzoic acid to 3,4-dihydroxy-5-(all-trans-polyprenyl)benzoic acid. Also acts downstream of coq4, for the C1-hydroxylation during ubiquinone biosynthesis by catalyzing the hydroxylation of 2-methoxy-6-(all-trans-polyprenyl)phenol to 2-methoxy-6-(all-trans-polyprenyl)benzene-1,4-diol. The electrons required for the hydroxylation reaction are funneled indirectly to coq6 from NADPH via a ferredoxin/ferredoxin reductase system.</text>
</comment>
<dbReference type="Gene3D" id="3.50.50.60">
    <property type="entry name" value="FAD/NAD(P)-binding domain"/>
    <property type="match status" value="2"/>
</dbReference>
<dbReference type="AlphaFoldDB" id="A0A9P4NCS7"/>
<comment type="pathway">
    <text evidence="11">Cofactor biosynthesis; ubiquinone biosynthesis.</text>
</comment>
<dbReference type="InterPro" id="IPR036188">
    <property type="entry name" value="FAD/NAD-bd_sf"/>
</dbReference>
<keyword evidence="9 11" id="KW-0496">Mitochondrion</keyword>
<comment type="subunit">
    <text evidence="11">Component of a multi-subunit COQ enzyme complex, composed of at least COQ3, COQ4, COQ5, COQ6, COQ7 and COQ9.</text>
</comment>
<dbReference type="GO" id="GO:0071949">
    <property type="term" value="F:FAD binding"/>
    <property type="evidence" value="ECO:0007669"/>
    <property type="project" value="InterPro"/>
</dbReference>
<dbReference type="EC" id="1.14.15.45" evidence="11"/>
<keyword evidence="8 11" id="KW-0503">Monooxygenase</keyword>
<keyword evidence="3 11" id="KW-0285">Flavoprotein</keyword>
<evidence type="ECO:0000313" key="14">
    <source>
        <dbReference type="Proteomes" id="UP000800093"/>
    </source>
</evidence>
<comment type="catalytic activity">
    <reaction evidence="11">
        <text>a 4-hydroxy-3-(all-trans-polyprenyl)benzoate + 2 reduced [2Fe-2S]-[ferredoxin] + O2 + 2 H(+) = a 3,4-dihydroxy-5-(all-trans-polyprenyl)benzoate + 2 oxidized [2Fe-2S]-[ferredoxin] + H2O</text>
        <dbReference type="Rhea" id="RHEA:81195"/>
        <dbReference type="Rhea" id="RHEA-COMP:9514"/>
        <dbReference type="Rhea" id="RHEA-COMP:10000"/>
        <dbReference type="Rhea" id="RHEA-COMP:10001"/>
        <dbReference type="Rhea" id="RHEA-COMP:10930"/>
        <dbReference type="ChEBI" id="CHEBI:15377"/>
        <dbReference type="ChEBI" id="CHEBI:15378"/>
        <dbReference type="ChEBI" id="CHEBI:15379"/>
        <dbReference type="ChEBI" id="CHEBI:33737"/>
        <dbReference type="ChEBI" id="CHEBI:33738"/>
        <dbReference type="ChEBI" id="CHEBI:64694"/>
        <dbReference type="ChEBI" id="CHEBI:78396"/>
        <dbReference type="EC" id="1.14.15.45"/>
    </reaction>
</comment>
<gene>
    <name evidence="11" type="primary">COQ6</name>
    <name evidence="13" type="ORF">CC78DRAFT_611638</name>
</gene>
<dbReference type="PRINTS" id="PR00420">
    <property type="entry name" value="RNGMNOXGNASE"/>
</dbReference>
<dbReference type="PANTHER" id="PTHR43876">
    <property type="entry name" value="UBIQUINONE BIOSYNTHESIS MONOOXYGENASE COQ6, MITOCHONDRIAL"/>
    <property type="match status" value="1"/>
</dbReference>
<keyword evidence="5 11" id="KW-0999">Mitochondrion inner membrane</keyword>
<dbReference type="InterPro" id="IPR000689">
    <property type="entry name" value="UbQ_mOase_COQ6"/>
</dbReference>
<reference evidence="14" key="1">
    <citation type="journal article" date="2020" name="Stud. Mycol.">
        <title>101 Dothideomycetes genomes: A test case for predicting lifestyles and emergence of pathogens.</title>
        <authorList>
            <person name="Haridas S."/>
            <person name="Albert R."/>
            <person name="Binder M."/>
            <person name="Bloem J."/>
            <person name="LaButti K."/>
            <person name="Salamov A."/>
            <person name="Andreopoulos B."/>
            <person name="Baker S."/>
            <person name="Barry K."/>
            <person name="Bills G."/>
            <person name="Bluhm B."/>
            <person name="Cannon C."/>
            <person name="Castanera R."/>
            <person name="Culley D."/>
            <person name="Daum C."/>
            <person name="Ezra D."/>
            <person name="Gonzalez J."/>
            <person name="Henrissat B."/>
            <person name="Kuo A."/>
            <person name="Liang C."/>
            <person name="Lipzen A."/>
            <person name="Lutzoni F."/>
            <person name="Magnuson J."/>
            <person name="Mondo S."/>
            <person name="Nolan M."/>
            <person name="Ohm R."/>
            <person name="Pangilinan J."/>
            <person name="Park H.-J."/>
            <person name="Ramirez L."/>
            <person name="Alfaro M."/>
            <person name="Sun H."/>
            <person name="Tritt A."/>
            <person name="Yoshinaga Y."/>
            <person name="Zwiers L.-H."/>
            <person name="Turgeon B."/>
            <person name="Goodwin S."/>
            <person name="Spatafora J."/>
            <person name="Crous P."/>
            <person name="Grigoriev I."/>
        </authorList>
    </citation>
    <scope>NUCLEOTIDE SEQUENCE [LARGE SCALE GENOMIC DNA]</scope>
    <source>
        <strain evidence="14">CBS 304.66</strain>
    </source>
</reference>
<dbReference type="OrthoDB" id="683240at2759"/>
<keyword evidence="14" id="KW-1185">Reference proteome</keyword>
<dbReference type="HAMAP" id="MF_03193">
    <property type="entry name" value="COQ6_monooxygenase"/>
    <property type="match status" value="1"/>
</dbReference>
<dbReference type="GO" id="GO:0120538">
    <property type="term" value="F:2-methoxy-6-polyprenolphenol 4-hydroxylase activity"/>
    <property type="evidence" value="ECO:0007669"/>
    <property type="project" value="UniProtKB-EC"/>
</dbReference>
<evidence type="ECO:0000256" key="6">
    <source>
        <dbReference type="ARBA" id="ARBA00022827"/>
    </source>
</evidence>
<dbReference type="GO" id="GO:0016712">
    <property type="term" value="F:oxidoreductase activity, acting on paired donors, with incorporation or reduction of molecular oxygen, reduced flavin or flavoprotein as one donor, and incorporation of one atom of oxygen"/>
    <property type="evidence" value="ECO:0007669"/>
    <property type="project" value="UniProtKB-UniRule"/>
</dbReference>
<evidence type="ECO:0000256" key="7">
    <source>
        <dbReference type="ARBA" id="ARBA00023002"/>
    </source>
</evidence>
<accession>A0A9P4NCS7</accession>
<dbReference type="InterPro" id="IPR002938">
    <property type="entry name" value="FAD-bd"/>
</dbReference>
<comment type="similarity">
    <text evidence="2 11">Belongs to the UbiH/COQ6 family.</text>
</comment>
<proteinExistence type="inferred from homology"/>
<keyword evidence="10 11" id="KW-0472">Membrane</keyword>
<evidence type="ECO:0000256" key="10">
    <source>
        <dbReference type="ARBA" id="ARBA00023136"/>
    </source>
</evidence>
<sequence length="484" mass="52356">MSPRLPLRVQWARSSLPRRFASSSATSPEIYDVVCVGGGPAGLSLLTGLRASAVTSNLKIALIEGQDLQKNRLPQDAQLDRFSNRCSSLTPASVKNLQEIGAWSHANIARIQPYQEMQVWDGVSDARISFDWDSARSMLFPRKPTQPTTIAYMIENVNTTTTLLDRLTELGGVDILSSTKVDTIELGQNTEELDLSSWPILTLSNGRTLAARLLVGADGANSPVRTFAGIPSRGFDYNRHGVVATLRLEGPGRGGLDHKIAYQRFLPTGPIAMLPLPGNLSSLVWSTTPDRATKLKSLSPPDFSAMINAGFRLSPTDLDYLHTLPSGQADEIAWREKHMQVNESSLPMKVIDIQPGTVASFPLKMRHADTYTGDRVALVGDAAHTIHPLAGQGLNQGQGDAAALARTIKSAVETGQDIGSLLALEQYNSERYAENNAMLGVCDKLHRLYSIESGPIVGLRSFGLRAVDSLSPLKSFFMGRAAGV</sequence>
<dbReference type="GO" id="GO:0031314">
    <property type="term" value="C:extrinsic component of mitochondrial inner membrane"/>
    <property type="evidence" value="ECO:0007669"/>
    <property type="project" value="UniProtKB-UniRule"/>
</dbReference>
<feature type="domain" description="FAD-binding" evidence="12">
    <location>
        <begin position="329"/>
        <end position="435"/>
    </location>
</feature>